<keyword evidence="3 7" id="KW-0732">Signal</keyword>
<keyword evidence="5" id="KW-0564">Palmitate</keyword>
<keyword evidence="6 8" id="KW-0449">Lipoprotein</keyword>
<organism evidence="8 9">
    <name type="scientific">Palleronia sediminis</name>
    <dbReference type="NCBI Taxonomy" id="2547833"/>
    <lineage>
        <taxon>Bacteria</taxon>
        <taxon>Pseudomonadati</taxon>
        <taxon>Pseudomonadota</taxon>
        <taxon>Alphaproteobacteria</taxon>
        <taxon>Rhodobacterales</taxon>
        <taxon>Roseobacteraceae</taxon>
        <taxon>Palleronia</taxon>
    </lineage>
</organism>
<evidence type="ECO:0000256" key="5">
    <source>
        <dbReference type="ARBA" id="ARBA00023139"/>
    </source>
</evidence>
<comment type="caution">
    <text evidence="8">The sequence shown here is derived from an EMBL/GenBank/DDBJ whole genome shotgun (WGS) entry which is preliminary data.</text>
</comment>
<evidence type="ECO:0000313" key="8">
    <source>
        <dbReference type="EMBL" id="TDL81845.1"/>
    </source>
</evidence>
<reference evidence="8 9" key="1">
    <citation type="submission" date="2019-03" db="EMBL/GenBank/DDBJ databases">
        <title>Primorskyibacter sp. SS33 isolated from sediments.</title>
        <authorList>
            <person name="Xunke S."/>
        </authorList>
    </citation>
    <scope>NUCLEOTIDE SEQUENCE [LARGE SCALE GENOMIC DNA]</scope>
    <source>
        <strain evidence="8 9">SS33</strain>
    </source>
</reference>
<evidence type="ECO:0000256" key="4">
    <source>
        <dbReference type="ARBA" id="ARBA00023136"/>
    </source>
</evidence>
<proteinExistence type="inferred from homology"/>
<dbReference type="EMBL" id="SNAA01000003">
    <property type="protein sequence ID" value="TDL81845.1"/>
    <property type="molecule type" value="Genomic_DNA"/>
</dbReference>
<dbReference type="PROSITE" id="PS51257">
    <property type="entry name" value="PROKAR_LIPOPROTEIN"/>
    <property type="match status" value="1"/>
</dbReference>
<evidence type="ECO:0000313" key="9">
    <source>
        <dbReference type="Proteomes" id="UP000295701"/>
    </source>
</evidence>
<evidence type="ECO:0000256" key="2">
    <source>
        <dbReference type="ARBA" id="ARBA00022475"/>
    </source>
</evidence>
<accession>A0A4R6AF87</accession>
<dbReference type="OrthoDB" id="7363288at2"/>
<dbReference type="RefSeq" id="WP_133395795.1">
    <property type="nucleotide sequence ID" value="NZ_SNAA01000003.1"/>
</dbReference>
<keyword evidence="4" id="KW-0472">Membrane</keyword>
<dbReference type="AlphaFoldDB" id="A0A4R6AF87"/>
<sequence length="47" mass="4885">MTTITRLAALFCLGVLAACETVGGAGQDIENAGEFIQQGSQEVQDDI</sequence>
<dbReference type="Proteomes" id="UP000295701">
    <property type="component" value="Unassembled WGS sequence"/>
</dbReference>
<feature type="chain" id="PRO_5020900627" evidence="7">
    <location>
        <begin position="18"/>
        <end position="47"/>
    </location>
</feature>
<dbReference type="GO" id="GO:0009636">
    <property type="term" value="P:response to toxic substance"/>
    <property type="evidence" value="ECO:0007669"/>
    <property type="project" value="InterPro"/>
</dbReference>
<gene>
    <name evidence="8" type="ORF">E2L08_04105</name>
</gene>
<dbReference type="Pfam" id="PF08085">
    <property type="entry name" value="Entericidin"/>
    <property type="match status" value="1"/>
</dbReference>
<protein>
    <submittedName>
        <fullName evidence="8">Entericidin A/B family lipoprotein</fullName>
    </submittedName>
</protein>
<evidence type="ECO:0000256" key="6">
    <source>
        <dbReference type="ARBA" id="ARBA00023288"/>
    </source>
</evidence>
<comment type="similarity">
    <text evidence="1">Belongs to the EcnA/EcnB lipoprotein family.</text>
</comment>
<keyword evidence="9" id="KW-1185">Reference proteome</keyword>
<dbReference type="GO" id="GO:0016020">
    <property type="term" value="C:membrane"/>
    <property type="evidence" value="ECO:0007669"/>
    <property type="project" value="InterPro"/>
</dbReference>
<name>A0A4R6AF87_9RHOB</name>
<dbReference type="InterPro" id="IPR012556">
    <property type="entry name" value="Entericidin"/>
</dbReference>
<evidence type="ECO:0000256" key="1">
    <source>
        <dbReference type="ARBA" id="ARBA00010296"/>
    </source>
</evidence>
<evidence type="ECO:0000256" key="7">
    <source>
        <dbReference type="SAM" id="SignalP"/>
    </source>
</evidence>
<evidence type="ECO:0000256" key="3">
    <source>
        <dbReference type="ARBA" id="ARBA00022729"/>
    </source>
</evidence>
<feature type="signal peptide" evidence="7">
    <location>
        <begin position="1"/>
        <end position="17"/>
    </location>
</feature>
<keyword evidence="2" id="KW-1003">Cell membrane</keyword>